<evidence type="ECO:0000256" key="7">
    <source>
        <dbReference type="SAM" id="Phobius"/>
    </source>
</evidence>
<evidence type="ECO:0000256" key="4">
    <source>
        <dbReference type="ARBA" id="ARBA00022989"/>
    </source>
</evidence>
<feature type="transmembrane region" description="Helical" evidence="7">
    <location>
        <begin position="294"/>
        <end position="314"/>
    </location>
</feature>
<dbReference type="Pfam" id="PF10988">
    <property type="entry name" value="DUF2807"/>
    <property type="match status" value="1"/>
</dbReference>
<dbReference type="Proteomes" id="UP001168552">
    <property type="component" value="Unassembled WGS sequence"/>
</dbReference>
<feature type="transmembrane region" description="Helical" evidence="7">
    <location>
        <begin position="410"/>
        <end position="430"/>
    </location>
</feature>
<sequence>MKKNISINISGIIFHIEEDGYDQLKQYLDAIHTYFASFDGSEEIIQDIESRIAEIFSSKLNAGKQVITLEDVEALQATMGGVKDFQAIEEDEPLAGSTQSSAKSAPAPEPSATGESKRFYRDVKRKMLGGVAAGIAHYFSFDALWVRVALVLLAVSGTTFWFIGGFSISGVVILGYILAWILVPESHTLQEDEHIKKLYRNPDTKVLGGVASGIASYFKVDVVIIRILFVLFSIPGGAGIIAYIIMWAITPEAKSFTEKMQMSGEPVTLSNIENKIKRDNSGSETAEENVITKIILFPFRVIAAVFGFLAKAIGPVFNFFFDVVRIFVGFMIFIMGFSFLVTVLIMAGVFLGLYTGEGWLHLGGLPTDLFIYSIPWPVAVSAALLFMLPTFAITMGGISIMTRKQVLPRGLGFTLFMAWLISLGVLAISIPNTIKDFHSEATHTVRQSLEVGNSIPVFTSNSRWDDDVIPLVQFKIKPSNDSLFYVIKETESFGSTVEDAMQNAQSVEYVWNQTDSVFFFPNVMTFAAGAEYRFQTMDVILEVPRNRPFVLEYSINSVLQSYPYHVSSTAQWIYTDEGLRCLTCEEDSRYYDGFSKSYDELTNFTSIEANDYFDIQINQSDSFSVRIDGDRDILSHTELYVSGTTLYLDIENDHWFDIRYGEFKNRVKVYIDMPALRAIELSGAVEAELNNFTADYLDIELHGASNLKGELTAESIDVEIHGASSLQMDGKADKLAARVKGASRLLMVDFPVNQAYLDANGASSIEVQVKDILEVETSGASQVGYKGSPRVEHDGNGISGLRKL</sequence>
<evidence type="ECO:0000256" key="3">
    <source>
        <dbReference type="ARBA" id="ARBA00022692"/>
    </source>
</evidence>
<evidence type="ECO:0000313" key="13">
    <source>
        <dbReference type="Proteomes" id="UP001168552"/>
    </source>
</evidence>
<accession>A0ABT8F7Q5</accession>
<keyword evidence="13" id="KW-1185">Reference proteome</keyword>
<feature type="compositionally biased region" description="Low complexity" evidence="6">
    <location>
        <begin position="100"/>
        <end position="112"/>
    </location>
</feature>
<dbReference type="PANTHER" id="PTHR33885:SF3">
    <property type="entry name" value="PHAGE SHOCK PROTEIN C"/>
    <property type="match status" value="1"/>
</dbReference>
<feature type="domain" description="Phage shock protein PspC N-terminal" evidence="8">
    <location>
        <begin position="196"/>
        <end position="253"/>
    </location>
</feature>
<dbReference type="Pfam" id="PF04024">
    <property type="entry name" value="PspC"/>
    <property type="match status" value="2"/>
</dbReference>
<dbReference type="InterPro" id="IPR054319">
    <property type="entry name" value="PspC-rel_ToastRack"/>
</dbReference>
<feature type="domain" description="Phage shock protein PspC N-terminal" evidence="8">
    <location>
        <begin position="117"/>
        <end position="185"/>
    </location>
</feature>
<feature type="transmembrane region" description="Helical" evidence="7">
    <location>
        <begin position="227"/>
        <end position="249"/>
    </location>
</feature>
<dbReference type="InterPro" id="IPR007168">
    <property type="entry name" value="Phageshock_PspC_N"/>
</dbReference>
<feature type="transmembrane region" description="Helical" evidence="7">
    <location>
        <begin position="326"/>
        <end position="354"/>
    </location>
</feature>
<dbReference type="EMBL" id="JAUHJS010000007">
    <property type="protein sequence ID" value="MDN4166472.1"/>
    <property type="molecule type" value="Genomic_DNA"/>
</dbReference>
<feature type="region of interest" description="Disordered" evidence="6">
    <location>
        <begin position="96"/>
        <end position="115"/>
    </location>
</feature>
<evidence type="ECO:0000256" key="1">
    <source>
        <dbReference type="ARBA" id="ARBA00004162"/>
    </source>
</evidence>
<evidence type="ECO:0000256" key="6">
    <source>
        <dbReference type="SAM" id="MobiDB-lite"/>
    </source>
</evidence>
<dbReference type="PANTHER" id="PTHR33885">
    <property type="entry name" value="PHAGE SHOCK PROTEIN C"/>
    <property type="match status" value="1"/>
</dbReference>
<evidence type="ECO:0000313" key="12">
    <source>
        <dbReference type="EMBL" id="MDN4166472.1"/>
    </source>
</evidence>
<dbReference type="InterPro" id="IPR021255">
    <property type="entry name" value="DUF2807"/>
</dbReference>
<dbReference type="Pfam" id="PF22744">
    <property type="entry name" value="Toast-rack_PspC-Cterm"/>
    <property type="match status" value="1"/>
</dbReference>
<keyword evidence="2" id="KW-1003">Cell membrane</keyword>
<evidence type="ECO:0000259" key="11">
    <source>
        <dbReference type="Pfam" id="PF22744"/>
    </source>
</evidence>
<keyword evidence="4 7" id="KW-1133">Transmembrane helix</keyword>
<evidence type="ECO:0000256" key="5">
    <source>
        <dbReference type="ARBA" id="ARBA00023136"/>
    </source>
</evidence>
<dbReference type="Gene3D" id="2.160.20.120">
    <property type="match status" value="1"/>
</dbReference>
<evidence type="ECO:0000256" key="2">
    <source>
        <dbReference type="ARBA" id="ARBA00022475"/>
    </source>
</evidence>
<feature type="domain" description="Putative auto-transporter adhesin head GIN" evidence="9">
    <location>
        <begin position="603"/>
        <end position="789"/>
    </location>
</feature>
<dbReference type="InterPro" id="IPR052027">
    <property type="entry name" value="PspC"/>
</dbReference>
<keyword evidence="3 7" id="KW-0812">Transmembrane</keyword>
<reference evidence="12" key="1">
    <citation type="submission" date="2023-06" db="EMBL/GenBank/DDBJ databases">
        <title>Cytophagales bacterium Strain LB-30, isolated from soil.</title>
        <authorList>
            <person name="Liu B."/>
        </authorList>
    </citation>
    <scope>NUCLEOTIDE SEQUENCE</scope>
    <source>
        <strain evidence="12">LB-30</strain>
    </source>
</reference>
<name>A0ABT8F7Q5_9BACT</name>
<evidence type="ECO:0000259" key="8">
    <source>
        <dbReference type="Pfam" id="PF04024"/>
    </source>
</evidence>
<gene>
    <name evidence="12" type="ORF">QWY31_13260</name>
</gene>
<feature type="domain" description="PspC-related ToastRack" evidence="11">
    <location>
        <begin position="472"/>
        <end position="586"/>
    </location>
</feature>
<comment type="caution">
    <text evidence="12">The sequence shown here is derived from an EMBL/GenBank/DDBJ whole genome shotgun (WGS) entry which is preliminary data.</text>
</comment>
<protein>
    <submittedName>
        <fullName evidence="12">PspC domain-containing protein</fullName>
    </submittedName>
</protein>
<feature type="transmembrane region" description="Helical" evidence="7">
    <location>
        <begin position="160"/>
        <end position="183"/>
    </location>
</feature>
<dbReference type="Pfam" id="PF22571">
    <property type="entry name" value="LiaI-LiaF-TM_PspC"/>
    <property type="match status" value="1"/>
</dbReference>
<keyword evidence="5 7" id="KW-0472">Membrane</keyword>
<feature type="domain" description="PspC-related transmembrane region" evidence="10">
    <location>
        <begin position="296"/>
        <end position="437"/>
    </location>
</feature>
<feature type="transmembrane region" description="Helical" evidence="7">
    <location>
        <begin position="374"/>
        <end position="398"/>
    </location>
</feature>
<feature type="region of interest" description="Disordered" evidence="6">
    <location>
        <begin position="783"/>
        <end position="804"/>
    </location>
</feature>
<evidence type="ECO:0000259" key="10">
    <source>
        <dbReference type="Pfam" id="PF22571"/>
    </source>
</evidence>
<dbReference type="RefSeq" id="WP_320005010.1">
    <property type="nucleotide sequence ID" value="NZ_JAUHJS010000007.1"/>
</dbReference>
<evidence type="ECO:0000259" key="9">
    <source>
        <dbReference type="Pfam" id="PF10988"/>
    </source>
</evidence>
<feature type="transmembrane region" description="Helical" evidence="7">
    <location>
        <begin position="127"/>
        <end position="154"/>
    </location>
</feature>
<organism evidence="12 13">
    <name type="scientific">Shiella aurantiaca</name>
    <dbReference type="NCBI Taxonomy" id="3058365"/>
    <lineage>
        <taxon>Bacteria</taxon>
        <taxon>Pseudomonadati</taxon>
        <taxon>Bacteroidota</taxon>
        <taxon>Cytophagia</taxon>
        <taxon>Cytophagales</taxon>
        <taxon>Shiellaceae</taxon>
        <taxon>Shiella</taxon>
    </lineage>
</organism>
<proteinExistence type="predicted"/>
<comment type="subcellular location">
    <subcellularLocation>
        <location evidence="1">Cell membrane</location>
        <topology evidence="1">Single-pass membrane protein</topology>
    </subcellularLocation>
</comment>
<dbReference type="InterPro" id="IPR054321">
    <property type="entry name" value="PspC-rel_TM"/>
</dbReference>